<dbReference type="SUPFAM" id="SSF54593">
    <property type="entry name" value="Glyoxalase/Bleomycin resistance protein/Dihydroxybiphenyl dioxygenase"/>
    <property type="match status" value="1"/>
</dbReference>
<keyword evidence="2" id="KW-0223">Dioxygenase</keyword>
<dbReference type="Gene3D" id="3.10.180.10">
    <property type="entry name" value="2,3-Dihydroxybiphenyl 1,2-Dioxygenase, domain 1"/>
    <property type="match status" value="1"/>
</dbReference>
<protein>
    <submittedName>
        <fullName evidence="2">Glyoxalase/bleomycin resistance/extradiol dioxygenase family protein</fullName>
    </submittedName>
</protein>
<keyword evidence="2" id="KW-0560">Oxidoreductase</keyword>
<dbReference type="EMBL" id="QGNZ01000001">
    <property type="protein sequence ID" value="PWS28298.1"/>
    <property type="molecule type" value="Genomic_DNA"/>
</dbReference>
<dbReference type="InterPro" id="IPR037523">
    <property type="entry name" value="VOC_core"/>
</dbReference>
<dbReference type="Pfam" id="PF00903">
    <property type="entry name" value="Glyoxalase"/>
    <property type="match status" value="1"/>
</dbReference>
<reference evidence="2 3" key="1">
    <citation type="submission" date="2018-05" db="EMBL/GenBank/DDBJ databases">
        <title>Pedobacter paludis sp. nov., isolated from wetland soil.</title>
        <authorList>
            <person name="Zhang Y."/>
            <person name="Wang G."/>
        </authorList>
    </citation>
    <scope>NUCLEOTIDE SEQUENCE [LARGE SCALE GENOMIC DNA]</scope>
    <source>
        <strain evidence="2 3">KCTC22721</strain>
    </source>
</reference>
<dbReference type="InterPro" id="IPR004360">
    <property type="entry name" value="Glyas_Fos-R_dOase_dom"/>
</dbReference>
<proteinExistence type="predicted"/>
<evidence type="ECO:0000259" key="1">
    <source>
        <dbReference type="PROSITE" id="PS51819"/>
    </source>
</evidence>
<dbReference type="Proteomes" id="UP000245379">
    <property type="component" value="Unassembled WGS sequence"/>
</dbReference>
<organism evidence="2 3">
    <name type="scientific">Pedobacter yonginense</name>
    <dbReference type="NCBI Taxonomy" id="651869"/>
    <lineage>
        <taxon>Bacteria</taxon>
        <taxon>Pseudomonadati</taxon>
        <taxon>Bacteroidota</taxon>
        <taxon>Sphingobacteriia</taxon>
        <taxon>Sphingobacteriales</taxon>
        <taxon>Sphingobacteriaceae</taxon>
        <taxon>Pedobacter</taxon>
    </lineage>
</organism>
<sequence length="121" mass="13638">MLQGLRTIVYYVSDLDTAKEWYKKVFEIEPYFNEPYYVGYNVGGFELGLDPDDSGYSKGNQSITYWGVQDIQETFACLKALDVEIHQEPNNVGGPVWVGSIFDPFGNVIGLIENPAFSLPQ</sequence>
<dbReference type="OrthoDB" id="4548523at2"/>
<keyword evidence="3" id="KW-1185">Reference proteome</keyword>
<name>A0A317ET17_9SPHI</name>
<dbReference type="RefSeq" id="WP_109923746.1">
    <property type="nucleotide sequence ID" value="NZ_QGNZ01000001.1"/>
</dbReference>
<dbReference type="GO" id="GO:0051213">
    <property type="term" value="F:dioxygenase activity"/>
    <property type="evidence" value="ECO:0007669"/>
    <property type="project" value="UniProtKB-KW"/>
</dbReference>
<evidence type="ECO:0000313" key="2">
    <source>
        <dbReference type="EMBL" id="PWS28298.1"/>
    </source>
</evidence>
<feature type="domain" description="VOC" evidence="1">
    <location>
        <begin position="4"/>
        <end position="114"/>
    </location>
</feature>
<comment type="caution">
    <text evidence="2">The sequence shown here is derived from an EMBL/GenBank/DDBJ whole genome shotgun (WGS) entry which is preliminary data.</text>
</comment>
<gene>
    <name evidence="2" type="ORF">DHW03_00110</name>
</gene>
<dbReference type="InterPro" id="IPR029068">
    <property type="entry name" value="Glyas_Bleomycin-R_OHBP_Dase"/>
</dbReference>
<dbReference type="PROSITE" id="PS51819">
    <property type="entry name" value="VOC"/>
    <property type="match status" value="1"/>
</dbReference>
<accession>A0A317ET17</accession>
<evidence type="ECO:0000313" key="3">
    <source>
        <dbReference type="Proteomes" id="UP000245379"/>
    </source>
</evidence>
<dbReference type="AlphaFoldDB" id="A0A317ET17"/>